<dbReference type="GO" id="GO:0046872">
    <property type="term" value="F:metal ion binding"/>
    <property type="evidence" value="ECO:0007669"/>
    <property type="project" value="UniProtKB-KW"/>
</dbReference>
<comment type="caution">
    <text evidence="13">The sequence shown here is derived from an EMBL/GenBank/DDBJ whole genome shotgun (WGS) entry which is preliminary data.</text>
</comment>
<evidence type="ECO:0000256" key="9">
    <source>
        <dbReference type="ARBA" id="ARBA00023049"/>
    </source>
</evidence>
<dbReference type="NCBIfam" id="TIGR00054">
    <property type="entry name" value="RIP metalloprotease RseP"/>
    <property type="match status" value="1"/>
</dbReference>
<dbReference type="PANTHER" id="PTHR42837">
    <property type="entry name" value="REGULATOR OF SIGMA-E PROTEASE RSEP"/>
    <property type="match status" value="1"/>
</dbReference>
<feature type="transmembrane region" description="Helical" evidence="11">
    <location>
        <begin position="98"/>
        <end position="124"/>
    </location>
</feature>
<dbReference type="GO" id="GO:0016020">
    <property type="term" value="C:membrane"/>
    <property type="evidence" value="ECO:0007669"/>
    <property type="project" value="UniProtKB-SubCell"/>
</dbReference>
<dbReference type="InterPro" id="IPR004387">
    <property type="entry name" value="Pept_M50_Zn"/>
</dbReference>
<dbReference type="InterPro" id="IPR008915">
    <property type="entry name" value="Peptidase_M50"/>
</dbReference>
<dbReference type="CDD" id="cd06163">
    <property type="entry name" value="S2P-M50_PDZ_RseP-like"/>
    <property type="match status" value="1"/>
</dbReference>
<comment type="cofactor">
    <cofactor evidence="1 11">
        <name>Zn(2+)</name>
        <dbReference type="ChEBI" id="CHEBI:29105"/>
    </cofactor>
</comment>
<evidence type="ECO:0000259" key="12">
    <source>
        <dbReference type="PROSITE" id="PS50106"/>
    </source>
</evidence>
<evidence type="ECO:0000256" key="5">
    <source>
        <dbReference type="ARBA" id="ARBA00022692"/>
    </source>
</evidence>
<dbReference type="InterPro" id="IPR036034">
    <property type="entry name" value="PDZ_sf"/>
</dbReference>
<keyword evidence="5 11" id="KW-0812">Transmembrane</keyword>
<evidence type="ECO:0000256" key="7">
    <source>
        <dbReference type="ARBA" id="ARBA00022833"/>
    </source>
</evidence>
<organism evidence="13 14">
    <name type="scientific">Parablautia muri</name>
    <dbReference type="NCBI Taxonomy" id="2320879"/>
    <lineage>
        <taxon>Bacteria</taxon>
        <taxon>Bacillati</taxon>
        <taxon>Bacillota</taxon>
        <taxon>Clostridia</taxon>
        <taxon>Lachnospirales</taxon>
        <taxon>Lachnospiraceae</taxon>
        <taxon>Parablautia</taxon>
    </lineage>
</organism>
<evidence type="ECO:0000256" key="6">
    <source>
        <dbReference type="ARBA" id="ARBA00022801"/>
    </source>
</evidence>
<keyword evidence="8 11" id="KW-1133">Transmembrane helix</keyword>
<evidence type="ECO:0000256" key="1">
    <source>
        <dbReference type="ARBA" id="ARBA00001947"/>
    </source>
</evidence>
<dbReference type="GO" id="GO:0006508">
    <property type="term" value="P:proteolysis"/>
    <property type="evidence" value="ECO:0007669"/>
    <property type="project" value="UniProtKB-KW"/>
</dbReference>
<keyword evidence="11" id="KW-0479">Metal-binding</keyword>
<accession>A0A9X5BIF6</accession>
<evidence type="ECO:0000256" key="10">
    <source>
        <dbReference type="ARBA" id="ARBA00023136"/>
    </source>
</evidence>
<keyword evidence="6 11" id="KW-0378">Hydrolase</keyword>
<comment type="subcellular location">
    <subcellularLocation>
        <location evidence="2">Membrane</location>
        <topology evidence="2">Multi-pass membrane protein</topology>
    </subcellularLocation>
</comment>
<evidence type="ECO:0000256" key="4">
    <source>
        <dbReference type="ARBA" id="ARBA00022670"/>
    </source>
</evidence>
<keyword evidence="14" id="KW-1185">Reference proteome</keyword>
<keyword evidence="10 11" id="KW-0472">Membrane</keyword>
<dbReference type="SUPFAM" id="SSF50156">
    <property type="entry name" value="PDZ domain-like"/>
    <property type="match status" value="1"/>
</dbReference>
<dbReference type="Pfam" id="PF02163">
    <property type="entry name" value="Peptidase_M50"/>
    <property type="match status" value="1"/>
</dbReference>
<feature type="transmembrane region" description="Helical" evidence="11">
    <location>
        <begin position="281"/>
        <end position="302"/>
    </location>
</feature>
<evidence type="ECO:0000256" key="11">
    <source>
        <dbReference type="RuleBase" id="RU362031"/>
    </source>
</evidence>
<dbReference type="InterPro" id="IPR001478">
    <property type="entry name" value="PDZ"/>
</dbReference>
<keyword evidence="4" id="KW-0645">Protease</keyword>
<dbReference type="PROSITE" id="PS50106">
    <property type="entry name" value="PDZ"/>
    <property type="match status" value="1"/>
</dbReference>
<dbReference type="EC" id="3.4.24.-" evidence="11"/>
<dbReference type="GO" id="GO:0004222">
    <property type="term" value="F:metalloendopeptidase activity"/>
    <property type="evidence" value="ECO:0007669"/>
    <property type="project" value="InterPro"/>
</dbReference>
<feature type="transmembrane region" description="Helical" evidence="11">
    <location>
        <begin position="331"/>
        <end position="350"/>
    </location>
</feature>
<proteinExistence type="inferred from homology"/>
<reference evidence="13" key="1">
    <citation type="submission" date="2018-09" db="EMBL/GenBank/DDBJ databases">
        <title>Murine metabolic-syndrome-specific gut microbial biobank.</title>
        <authorList>
            <person name="Liu C."/>
        </authorList>
    </citation>
    <scope>NUCLEOTIDE SEQUENCE</scope>
    <source>
        <strain evidence="13">D42-62</strain>
    </source>
</reference>
<dbReference type="AlphaFoldDB" id="A0A9X5BIF6"/>
<dbReference type="PANTHER" id="PTHR42837:SF2">
    <property type="entry name" value="MEMBRANE METALLOPROTEASE ARASP2, CHLOROPLASTIC-RELATED"/>
    <property type="match status" value="1"/>
</dbReference>
<name>A0A9X5BIF6_9FIRM</name>
<comment type="similarity">
    <text evidence="3 11">Belongs to the peptidase M50B family.</text>
</comment>
<evidence type="ECO:0000313" key="13">
    <source>
        <dbReference type="EMBL" id="NBJ93472.1"/>
    </source>
</evidence>
<sequence>MPTGGIKVAVSIILFLVIFFVVVISHEFGHFILAKKNGIRVVEFFVGMGPSLFSFQKGDTKYSLKLFPIGGACMFEGEDGLAAEKGEMSEKAFPNAPVWARFATIFAGPLFNFLLAYLMALILVSVCGITTSEVQAVNEGSKAEEAGLRAGDVLTKMNGKRIHLGGEVTLISQLNTKGESLTVTYRRDGQENTVVIDPAYDETTGRYYMGIVAGGYLKCNVPQTFQYAFYTMKFYAEATIQSLKMLVTGQLSRDDVSGPVGLVKVVDEVYDSAKAYGAIEVLLNMINIALLLSVNLGIMNLLPLPALDGGRLVFLLVEAIRGKPIPPEKEGMVHLAGMVALMLLMVLVFFNDITKFF</sequence>
<dbReference type="Gene3D" id="2.30.42.10">
    <property type="match status" value="1"/>
</dbReference>
<evidence type="ECO:0000256" key="2">
    <source>
        <dbReference type="ARBA" id="ARBA00004141"/>
    </source>
</evidence>
<dbReference type="Proteomes" id="UP001154420">
    <property type="component" value="Unassembled WGS sequence"/>
</dbReference>
<dbReference type="SMART" id="SM00228">
    <property type="entry name" value="PDZ"/>
    <property type="match status" value="1"/>
</dbReference>
<evidence type="ECO:0000313" key="14">
    <source>
        <dbReference type="Proteomes" id="UP001154420"/>
    </source>
</evidence>
<keyword evidence="7 11" id="KW-0862">Zinc</keyword>
<gene>
    <name evidence="13" type="primary">rseP</name>
    <name evidence="13" type="ORF">D5281_12930</name>
</gene>
<keyword evidence="9 11" id="KW-0482">Metalloprotease</keyword>
<evidence type="ECO:0000256" key="8">
    <source>
        <dbReference type="ARBA" id="ARBA00022989"/>
    </source>
</evidence>
<feature type="transmembrane region" description="Helical" evidence="11">
    <location>
        <begin position="6"/>
        <end position="25"/>
    </location>
</feature>
<dbReference type="InterPro" id="IPR041489">
    <property type="entry name" value="PDZ_6"/>
</dbReference>
<dbReference type="EMBL" id="QZDT01000020">
    <property type="protein sequence ID" value="NBJ93472.1"/>
    <property type="molecule type" value="Genomic_DNA"/>
</dbReference>
<dbReference type="Pfam" id="PF17820">
    <property type="entry name" value="PDZ_6"/>
    <property type="match status" value="1"/>
</dbReference>
<dbReference type="OrthoDB" id="9782003at2"/>
<protein>
    <recommendedName>
        <fullName evidence="11">Zinc metalloprotease</fullName>
        <ecNumber evidence="11">3.4.24.-</ecNumber>
    </recommendedName>
</protein>
<evidence type="ECO:0000256" key="3">
    <source>
        <dbReference type="ARBA" id="ARBA00007931"/>
    </source>
</evidence>
<feature type="domain" description="PDZ" evidence="12">
    <location>
        <begin position="134"/>
        <end position="189"/>
    </location>
</feature>